<dbReference type="Pfam" id="PF00012">
    <property type="entry name" value="HSP70"/>
    <property type="match status" value="1"/>
</dbReference>
<feature type="domain" description="ExoP galactose-binding-like" evidence="7">
    <location>
        <begin position="448"/>
        <end position="606"/>
    </location>
</feature>
<comment type="caution">
    <text evidence="8">The sequence shown here is derived from an EMBL/GenBank/DDBJ whole genome shotgun (WGS) entry which is preliminary data.</text>
</comment>
<dbReference type="InterPro" id="IPR041443">
    <property type="entry name" value="Exop_C"/>
</dbReference>
<dbReference type="EMBL" id="JBHSKF010000002">
    <property type="protein sequence ID" value="MFC5286449.1"/>
    <property type="molecule type" value="Genomic_DNA"/>
</dbReference>
<dbReference type="Gene3D" id="3.90.640.10">
    <property type="entry name" value="Actin, Chain A, domain 4"/>
    <property type="match status" value="1"/>
</dbReference>
<keyword evidence="2" id="KW-0547">Nucleotide-binding</keyword>
<dbReference type="Gene3D" id="2.60.120.430">
    <property type="entry name" value="Galactose-binding lectin"/>
    <property type="match status" value="1"/>
</dbReference>
<protein>
    <submittedName>
        <fullName evidence="8">Hsp70 family protein</fullName>
    </submittedName>
</protein>
<reference evidence="9" key="1">
    <citation type="journal article" date="2019" name="Int. J. Syst. Evol. Microbiol.">
        <title>The Global Catalogue of Microorganisms (GCM) 10K type strain sequencing project: providing services to taxonomists for standard genome sequencing and annotation.</title>
        <authorList>
            <consortium name="The Broad Institute Genomics Platform"/>
            <consortium name="The Broad Institute Genome Sequencing Center for Infectious Disease"/>
            <person name="Wu L."/>
            <person name="Ma J."/>
        </authorList>
    </citation>
    <scope>NUCLEOTIDE SEQUENCE [LARGE SCALE GENOMIC DNA]</scope>
    <source>
        <strain evidence="9">CCUG 59778</strain>
    </source>
</reference>
<organism evidence="8 9">
    <name type="scientific">Actinokineospora guangxiensis</name>
    <dbReference type="NCBI Taxonomy" id="1490288"/>
    <lineage>
        <taxon>Bacteria</taxon>
        <taxon>Bacillati</taxon>
        <taxon>Actinomycetota</taxon>
        <taxon>Actinomycetes</taxon>
        <taxon>Pseudonocardiales</taxon>
        <taxon>Pseudonocardiaceae</taxon>
        <taxon>Actinokineospora</taxon>
    </lineage>
</organism>
<evidence type="ECO:0000256" key="3">
    <source>
        <dbReference type="ARBA" id="ARBA00022840"/>
    </source>
</evidence>
<evidence type="ECO:0000259" key="7">
    <source>
        <dbReference type="Pfam" id="PF18559"/>
    </source>
</evidence>
<dbReference type="PANTHER" id="PTHR45639:SF34">
    <property type="entry name" value="CHAPERONE PROTEIN DNAK"/>
    <property type="match status" value="1"/>
</dbReference>
<dbReference type="InterPro" id="IPR018181">
    <property type="entry name" value="Heat_shock_70_CS"/>
</dbReference>
<evidence type="ECO:0000256" key="2">
    <source>
        <dbReference type="ARBA" id="ARBA00022741"/>
    </source>
</evidence>
<evidence type="ECO:0000256" key="5">
    <source>
        <dbReference type="ARBA" id="ARBA00023186"/>
    </source>
</evidence>
<evidence type="ECO:0000256" key="6">
    <source>
        <dbReference type="SAM" id="MobiDB-lite"/>
    </source>
</evidence>
<evidence type="ECO:0000313" key="8">
    <source>
        <dbReference type="EMBL" id="MFC5286449.1"/>
    </source>
</evidence>
<feature type="region of interest" description="Disordered" evidence="6">
    <location>
        <begin position="352"/>
        <end position="372"/>
    </location>
</feature>
<dbReference type="Pfam" id="PF18559">
    <property type="entry name" value="Exop_C"/>
    <property type="match status" value="1"/>
</dbReference>
<proteinExistence type="inferred from homology"/>
<accession>A0ABW0EGH2</accession>
<dbReference type="PROSITE" id="PS00329">
    <property type="entry name" value="HSP70_2"/>
    <property type="match status" value="1"/>
</dbReference>
<keyword evidence="3" id="KW-0067">ATP-binding</keyword>
<dbReference type="SUPFAM" id="SSF53067">
    <property type="entry name" value="Actin-like ATPase domain"/>
    <property type="match status" value="2"/>
</dbReference>
<sequence length="625" mass="64195">MHYGLGVDLGTTFTAAAVSGPRGTRMVPLGPDVVTPSAVFASAEGRLLTGTAATAAGAAEPSRLSVGHKRRLGDPTPLVIGGAAFSAAALLAAQLRDVLGTVVSGEGAPPAQVVLTCPAVWGPYRREHFDEVPQLAGVRDVRVVTEPEAAATHYAVERRLGEGELIAVYDLGGGTFDTTILRARPGGMEIIGTPEGVERLGGMDFDDALLAHLDSRLDGAITALDPADPTAATALAAIRALCVRAKEDLSTEPDVTLAVPLPGGAREVLVTRLEFNDMIRPAVALTTEALERTITSAGLKPQDLSAVLLAGGSSRIPLVSQMVSSAFGRPVRASLHPKFTVALGAAATARATPPAAASPPPGTPPSGLNPVPPLPAVAATSVKRRPKWVVPAAAAGVLLLVGGLVAGFTLFGGDDGNGARALGGPSQGATAPAQPPGERVLYQEGDVQPYKSIIGSAENWTGTHVGVDRSASHAEITISPDDLGDGRKGLRASWSGSGAAQLYFQDIDGTQDMTDIVSGDGALVFDVVVYTPPTDNLTVQAHCRYPCKGVLEATGLFAGLPVGEKTTVRVPLSCFVDKGLKPDQVDTYFLIYTEGRFEAAFDSVRWVKGAGADSDAVGCADLTSP</sequence>
<dbReference type="Gene3D" id="3.30.420.40">
    <property type="match status" value="2"/>
</dbReference>
<dbReference type="Proteomes" id="UP001596157">
    <property type="component" value="Unassembled WGS sequence"/>
</dbReference>
<dbReference type="PROSITE" id="PS01036">
    <property type="entry name" value="HSP70_3"/>
    <property type="match status" value="1"/>
</dbReference>
<keyword evidence="4" id="KW-0346">Stress response</keyword>
<evidence type="ECO:0000256" key="4">
    <source>
        <dbReference type="ARBA" id="ARBA00023016"/>
    </source>
</evidence>
<dbReference type="PRINTS" id="PR00301">
    <property type="entry name" value="HEATSHOCK70"/>
</dbReference>
<keyword evidence="9" id="KW-1185">Reference proteome</keyword>
<evidence type="ECO:0000313" key="9">
    <source>
        <dbReference type="Proteomes" id="UP001596157"/>
    </source>
</evidence>
<name>A0ABW0EGH2_9PSEU</name>
<gene>
    <name evidence="8" type="ORF">ACFPM7_05245</name>
</gene>
<evidence type="ECO:0000256" key="1">
    <source>
        <dbReference type="ARBA" id="ARBA00007381"/>
    </source>
</evidence>
<dbReference type="PANTHER" id="PTHR45639">
    <property type="entry name" value="HSC70CB, ISOFORM G-RELATED"/>
    <property type="match status" value="1"/>
</dbReference>
<dbReference type="InterPro" id="IPR043129">
    <property type="entry name" value="ATPase_NBD"/>
</dbReference>
<keyword evidence="5" id="KW-0143">Chaperone</keyword>
<dbReference type="InterPro" id="IPR013126">
    <property type="entry name" value="Hsp_70_fam"/>
</dbReference>
<comment type="similarity">
    <text evidence="1">Belongs to the heat shock protein 70 family.</text>
</comment>
<dbReference type="RefSeq" id="WP_378244387.1">
    <property type="nucleotide sequence ID" value="NZ_JBHSKF010000002.1"/>
</dbReference>